<keyword evidence="3" id="KW-1185">Reference proteome</keyword>
<gene>
    <name evidence="2" type="ORF">B0H63DRAFT_471243</name>
</gene>
<proteinExistence type="predicted"/>
<reference evidence="2" key="2">
    <citation type="submission" date="2023-06" db="EMBL/GenBank/DDBJ databases">
        <authorList>
            <consortium name="Lawrence Berkeley National Laboratory"/>
            <person name="Haridas S."/>
            <person name="Hensen N."/>
            <person name="Bonometti L."/>
            <person name="Westerberg I."/>
            <person name="Brannstrom I.O."/>
            <person name="Guillou S."/>
            <person name="Cros-Aarteil S."/>
            <person name="Calhoun S."/>
            <person name="Kuo A."/>
            <person name="Mondo S."/>
            <person name="Pangilinan J."/>
            <person name="Riley R."/>
            <person name="LaButti K."/>
            <person name="Andreopoulos B."/>
            <person name="Lipzen A."/>
            <person name="Chen C."/>
            <person name="Yanf M."/>
            <person name="Daum C."/>
            <person name="Ng V."/>
            <person name="Clum A."/>
            <person name="Steindorff A."/>
            <person name="Ohm R."/>
            <person name="Martin F."/>
            <person name="Silar P."/>
            <person name="Natvig D."/>
            <person name="Lalanne C."/>
            <person name="Gautier V."/>
            <person name="Ament-velasquez S.L."/>
            <person name="Kruys A."/>
            <person name="Hutchinson M.I."/>
            <person name="Powell A.J."/>
            <person name="Barry K."/>
            <person name="Miller A.N."/>
            <person name="Grigoriev I.V."/>
            <person name="Debuchy R."/>
            <person name="Gladieux P."/>
            <person name="Thoren M.H."/>
            <person name="Johannesson H."/>
        </authorList>
    </citation>
    <scope>NUCLEOTIDE SEQUENCE</scope>
    <source>
        <strain evidence="2">CBS 232.78</strain>
    </source>
</reference>
<evidence type="ECO:0000256" key="1">
    <source>
        <dbReference type="SAM" id="MobiDB-lite"/>
    </source>
</evidence>
<feature type="compositionally biased region" description="Polar residues" evidence="1">
    <location>
        <begin position="324"/>
        <end position="334"/>
    </location>
</feature>
<dbReference type="AlphaFoldDB" id="A0AAE0U2A8"/>
<evidence type="ECO:0000313" key="3">
    <source>
        <dbReference type="Proteomes" id="UP001285441"/>
    </source>
</evidence>
<feature type="region of interest" description="Disordered" evidence="1">
    <location>
        <begin position="299"/>
        <end position="356"/>
    </location>
</feature>
<accession>A0AAE0U2A8</accession>
<evidence type="ECO:0000313" key="2">
    <source>
        <dbReference type="EMBL" id="KAK3387954.1"/>
    </source>
</evidence>
<name>A0AAE0U2A8_9PEZI</name>
<sequence>MAEVEEFGVPVDFVEDPGDHGFNRTYVGNPLFQVEASGFTSTVTEQYALHGYLSSEGKELASLVVVHFSLYRSSGSRGRRFRSVTISLTFVSSTDQPSDDPAVRCFAPAQDGAIGVIPTTVQRQVQHNGNVSAKIDAAPAPVNLGFLYERKDQAEFEQHLLATISAKPGVSTRTRDRDGHNVVEWTITENHREKLIPDSYQLAVVIERKNDEPFTVQAKVNASVDALHAISEAAQRFVGLRQPVRKYDPIRKREVGTLEYPENTRPDRTELKSLVKGRELDKYSYVHVVEQVAPVSIYGGVQPSGGAKPEESLAGGGRADASQDGANASLSFSVQLGGGGQNAGNTESNAEDDTAE</sequence>
<protein>
    <submittedName>
        <fullName evidence="2">Uncharacterized protein</fullName>
    </submittedName>
</protein>
<reference evidence="2" key="1">
    <citation type="journal article" date="2023" name="Mol. Phylogenet. Evol.">
        <title>Genome-scale phylogeny and comparative genomics of the fungal order Sordariales.</title>
        <authorList>
            <person name="Hensen N."/>
            <person name="Bonometti L."/>
            <person name="Westerberg I."/>
            <person name="Brannstrom I.O."/>
            <person name="Guillou S."/>
            <person name="Cros-Aarteil S."/>
            <person name="Calhoun S."/>
            <person name="Haridas S."/>
            <person name="Kuo A."/>
            <person name="Mondo S."/>
            <person name="Pangilinan J."/>
            <person name="Riley R."/>
            <person name="LaButti K."/>
            <person name="Andreopoulos B."/>
            <person name="Lipzen A."/>
            <person name="Chen C."/>
            <person name="Yan M."/>
            <person name="Daum C."/>
            <person name="Ng V."/>
            <person name="Clum A."/>
            <person name="Steindorff A."/>
            <person name="Ohm R.A."/>
            <person name="Martin F."/>
            <person name="Silar P."/>
            <person name="Natvig D.O."/>
            <person name="Lalanne C."/>
            <person name="Gautier V."/>
            <person name="Ament-Velasquez S.L."/>
            <person name="Kruys A."/>
            <person name="Hutchinson M.I."/>
            <person name="Powell A.J."/>
            <person name="Barry K."/>
            <person name="Miller A.N."/>
            <person name="Grigoriev I.V."/>
            <person name="Debuchy R."/>
            <person name="Gladieux P."/>
            <person name="Hiltunen Thoren M."/>
            <person name="Johannesson H."/>
        </authorList>
    </citation>
    <scope>NUCLEOTIDE SEQUENCE</scope>
    <source>
        <strain evidence="2">CBS 232.78</strain>
    </source>
</reference>
<dbReference type="EMBL" id="JAULSW010000003">
    <property type="protein sequence ID" value="KAK3387954.1"/>
    <property type="molecule type" value="Genomic_DNA"/>
</dbReference>
<organism evidence="2 3">
    <name type="scientific">Podospora didyma</name>
    <dbReference type="NCBI Taxonomy" id="330526"/>
    <lineage>
        <taxon>Eukaryota</taxon>
        <taxon>Fungi</taxon>
        <taxon>Dikarya</taxon>
        <taxon>Ascomycota</taxon>
        <taxon>Pezizomycotina</taxon>
        <taxon>Sordariomycetes</taxon>
        <taxon>Sordariomycetidae</taxon>
        <taxon>Sordariales</taxon>
        <taxon>Podosporaceae</taxon>
        <taxon>Podospora</taxon>
    </lineage>
</organism>
<comment type="caution">
    <text evidence="2">The sequence shown here is derived from an EMBL/GenBank/DDBJ whole genome shotgun (WGS) entry which is preliminary data.</text>
</comment>
<dbReference type="Proteomes" id="UP001285441">
    <property type="component" value="Unassembled WGS sequence"/>
</dbReference>